<organism evidence="1 2">
    <name type="scientific">Candidatus Giovannonibacteria bacterium GW2011_GWA2_44_26</name>
    <dbReference type="NCBI Taxonomy" id="1618648"/>
    <lineage>
        <taxon>Bacteria</taxon>
        <taxon>Candidatus Giovannoniibacteriota</taxon>
    </lineage>
</organism>
<accession>A0A0G1IW54</accession>
<dbReference type="AlphaFoldDB" id="A0A0G1IW54"/>
<dbReference type="Proteomes" id="UP000033945">
    <property type="component" value="Unassembled WGS sequence"/>
</dbReference>
<dbReference type="Gene3D" id="3.30.2310.20">
    <property type="entry name" value="RelE-like"/>
    <property type="match status" value="1"/>
</dbReference>
<gene>
    <name evidence="1" type="ORF">UW55_C0002G0071</name>
</gene>
<evidence type="ECO:0000313" key="2">
    <source>
        <dbReference type="Proteomes" id="UP000033945"/>
    </source>
</evidence>
<reference evidence="1 2" key="1">
    <citation type="journal article" date="2015" name="Nature">
        <title>rRNA introns, odd ribosomes, and small enigmatic genomes across a large radiation of phyla.</title>
        <authorList>
            <person name="Brown C.T."/>
            <person name="Hug L.A."/>
            <person name="Thomas B.C."/>
            <person name="Sharon I."/>
            <person name="Castelle C.J."/>
            <person name="Singh A."/>
            <person name="Wilkins M.J."/>
            <person name="Williams K.H."/>
            <person name="Banfield J.F."/>
        </authorList>
    </citation>
    <scope>NUCLEOTIDE SEQUENCE [LARGE SCALE GENOMIC DNA]</scope>
</reference>
<dbReference type="InterPro" id="IPR035093">
    <property type="entry name" value="RelE/ParE_toxin_dom_sf"/>
</dbReference>
<comment type="caution">
    <text evidence="1">The sequence shown here is derived from an EMBL/GenBank/DDBJ whole genome shotgun (WGS) entry which is preliminary data.</text>
</comment>
<sequence length="86" mass="10502">MNIYKLPRFDRRYKKLPAKIKDRAEEREAIFKLNPFDLRLETHKLHGKQKDEWSYSIGYDYRIMFIFLKNGDVIYTDVGTHDEVYI</sequence>
<dbReference type="SUPFAM" id="SSF143011">
    <property type="entry name" value="RelE-like"/>
    <property type="match status" value="1"/>
</dbReference>
<dbReference type="EMBL" id="LCIT01000002">
    <property type="protein sequence ID" value="KKT63606.1"/>
    <property type="molecule type" value="Genomic_DNA"/>
</dbReference>
<proteinExistence type="predicted"/>
<name>A0A0G1IW54_9BACT</name>
<evidence type="ECO:0000313" key="1">
    <source>
        <dbReference type="EMBL" id="KKT63606.1"/>
    </source>
</evidence>
<protein>
    <submittedName>
        <fullName evidence="1">Plasmid stabilization system</fullName>
    </submittedName>
</protein>